<keyword evidence="6 9" id="KW-0067">ATP-binding</keyword>
<dbReference type="InterPro" id="IPR004472">
    <property type="entry name" value="DTB_synth_BioD"/>
</dbReference>
<dbReference type="SUPFAM" id="SSF52540">
    <property type="entry name" value="P-loop containing nucleoside triphosphate hydrolases"/>
    <property type="match status" value="1"/>
</dbReference>
<comment type="catalytic activity">
    <reaction evidence="8">
        <text>(7R,8S)-8-amino-7-(carboxyamino)nonanoate + ATP = (4R,5S)-dethiobiotin + ADP + phosphate + H(+)</text>
        <dbReference type="Rhea" id="RHEA:63684"/>
        <dbReference type="ChEBI" id="CHEBI:15378"/>
        <dbReference type="ChEBI" id="CHEBI:30616"/>
        <dbReference type="ChEBI" id="CHEBI:43474"/>
        <dbReference type="ChEBI" id="CHEBI:149470"/>
        <dbReference type="ChEBI" id="CHEBI:149473"/>
        <dbReference type="ChEBI" id="CHEBI:456216"/>
    </reaction>
</comment>
<dbReference type="EMBL" id="CP140153">
    <property type="protein sequence ID" value="WQH16057.1"/>
    <property type="molecule type" value="Genomic_DNA"/>
</dbReference>
<evidence type="ECO:0000256" key="8">
    <source>
        <dbReference type="ARBA" id="ARBA00047386"/>
    </source>
</evidence>
<evidence type="ECO:0000256" key="1">
    <source>
        <dbReference type="ARBA" id="ARBA00022490"/>
    </source>
</evidence>
<comment type="pathway">
    <text evidence="9">Cofactor biosynthesis; biotin biosynthesis; biotin from 7,8-diaminononanoate: step 1/2.</text>
</comment>
<feature type="binding site" evidence="9">
    <location>
        <begin position="191"/>
        <end position="192"/>
    </location>
    <ligand>
        <name>ATP</name>
        <dbReference type="ChEBI" id="CHEBI:30616"/>
    </ligand>
</feature>
<feature type="binding site" evidence="9">
    <location>
        <position position="131"/>
    </location>
    <ligand>
        <name>Mg(2+)</name>
        <dbReference type="ChEBI" id="CHEBI:18420"/>
    </ligand>
</feature>
<comment type="subcellular location">
    <subcellularLocation>
        <location evidence="9">Cytoplasm</location>
    </subcellularLocation>
</comment>
<accession>A0ABZ0YXU9</accession>
<comment type="similarity">
    <text evidence="9">Belongs to the dethiobiotin synthetase family.</text>
</comment>
<dbReference type="RefSeq" id="WP_322521075.1">
    <property type="nucleotide sequence ID" value="NZ_CP140153.1"/>
</dbReference>
<feature type="binding site" evidence="9">
    <location>
        <position position="28"/>
    </location>
    <ligand>
        <name>Mg(2+)</name>
        <dbReference type="ChEBI" id="CHEBI:18420"/>
    </ligand>
</feature>
<sequence>MNHGNARTPGHDARGWVVLATDTGVGKTVVSCALARLLIDHGLLPRVRKPVETGCKIVHGERLPADGIALREAADGRESLEAICPIRYLTPVAAPEAARREGETLSFKRDLAPILDRSLADLPARERVIIESAGGLLSPLADDALNVRLAEYADLPSILVTPDRLGTLSSTLTAVESLHQRQLPIAAIILNRRPNDPTGPDCPDNAASLREWLPRLVPTPPPVIAFHDPQRPDALLPLLDH</sequence>
<feature type="binding site" evidence="9">
    <location>
        <position position="53"/>
    </location>
    <ligand>
        <name>substrate</name>
    </ligand>
</feature>
<dbReference type="NCBIfam" id="TIGR00347">
    <property type="entry name" value="bioD"/>
    <property type="match status" value="1"/>
</dbReference>
<feature type="active site" evidence="9">
    <location>
        <position position="49"/>
    </location>
</feature>
<evidence type="ECO:0000256" key="6">
    <source>
        <dbReference type="ARBA" id="ARBA00022840"/>
    </source>
</evidence>
<comment type="caution">
    <text evidence="9">Lacks conserved residue(s) required for the propagation of feature annotation.</text>
</comment>
<dbReference type="CDD" id="cd03109">
    <property type="entry name" value="DTBS"/>
    <property type="match status" value="1"/>
</dbReference>
<keyword evidence="2 9" id="KW-0436">Ligase</keyword>
<evidence type="ECO:0000256" key="9">
    <source>
        <dbReference type="HAMAP-Rule" id="MF_00336"/>
    </source>
</evidence>
<dbReference type="PANTHER" id="PTHR43210:SF2">
    <property type="entry name" value="ATP-DEPENDENT DETHIOBIOTIN SYNTHETASE BIOD 2"/>
    <property type="match status" value="1"/>
</dbReference>
<dbReference type="InterPro" id="IPR027417">
    <property type="entry name" value="P-loop_NTPase"/>
</dbReference>
<organism evidence="10 11">
    <name type="scientific">Guyparkeria halophila</name>
    <dbReference type="NCBI Taxonomy" id="47960"/>
    <lineage>
        <taxon>Bacteria</taxon>
        <taxon>Pseudomonadati</taxon>
        <taxon>Pseudomonadota</taxon>
        <taxon>Gammaproteobacteria</taxon>
        <taxon>Chromatiales</taxon>
        <taxon>Thioalkalibacteraceae</taxon>
        <taxon>Guyparkeria</taxon>
    </lineage>
</organism>
<evidence type="ECO:0000256" key="2">
    <source>
        <dbReference type="ARBA" id="ARBA00022598"/>
    </source>
</evidence>
<keyword evidence="5 9" id="KW-0093">Biotin biosynthesis</keyword>
<feature type="binding site" evidence="9">
    <location>
        <begin position="24"/>
        <end position="29"/>
    </location>
    <ligand>
        <name>ATP</name>
        <dbReference type="ChEBI" id="CHEBI:30616"/>
    </ligand>
</feature>
<keyword evidence="7 9" id="KW-0460">Magnesium</keyword>
<feature type="binding site" evidence="9">
    <location>
        <position position="66"/>
    </location>
    <ligand>
        <name>ATP</name>
        <dbReference type="ChEBI" id="CHEBI:30616"/>
    </ligand>
</feature>
<evidence type="ECO:0000256" key="4">
    <source>
        <dbReference type="ARBA" id="ARBA00022741"/>
    </source>
</evidence>
<protein>
    <recommendedName>
        <fullName evidence="9">ATP-dependent dethiobiotin synthetase BioD</fullName>
        <ecNumber evidence="9">6.3.3.3</ecNumber>
    </recommendedName>
    <alternativeName>
        <fullName evidence="9">DTB synthetase</fullName>
        <shortName evidence="9">DTBS</shortName>
    </alternativeName>
    <alternativeName>
        <fullName evidence="9">Dethiobiotin synthase</fullName>
    </alternativeName>
</protein>
<keyword evidence="4 9" id="KW-0547">Nucleotide-binding</keyword>
<evidence type="ECO:0000256" key="3">
    <source>
        <dbReference type="ARBA" id="ARBA00022723"/>
    </source>
</evidence>
<evidence type="ECO:0000313" key="11">
    <source>
        <dbReference type="Proteomes" id="UP001327459"/>
    </source>
</evidence>
<dbReference type="Gene3D" id="3.40.50.300">
    <property type="entry name" value="P-loop containing nucleotide triphosphate hydrolases"/>
    <property type="match status" value="1"/>
</dbReference>
<proteinExistence type="inferred from homology"/>
<evidence type="ECO:0000313" key="10">
    <source>
        <dbReference type="EMBL" id="WQH16057.1"/>
    </source>
</evidence>
<dbReference type="Proteomes" id="UP001327459">
    <property type="component" value="Chromosome"/>
</dbReference>
<dbReference type="Pfam" id="PF13500">
    <property type="entry name" value="AAA_26"/>
    <property type="match status" value="1"/>
</dbReference>
<dbReference type="EC" id="6.3.3.3" evidence="9"/>
<comment type="function">
    <text evidence="9">Catalyzes a mechanistically unusual reaction, the ATP-dependent insertion of CO2 between the N7 and N8 nitrogen atoms of 7,8-diaminopelargonic acid (DAPA, also called 7,8-diammoniononanoate) to form a ureido ring.</text>
</comment>
<comment type="subunit">
    <text evidence="9">Homodimer.</text>
</comment>
<dbReference type="PANTHER" id="PTHR43210">
    <property type="entry name" value="DETHIOBIOTIN SYNTHETASE"/>
    <property type="match status" value="1"/>
</dbReference>
<keyword evidence="3 9" id="KW-0479">Metal-binding</keyword>
<comment type="catalytic activity">
    <reaction evidence="9">
        <text>(7R,8S)-7,8-diammoniononanoate + CO2 + ATP = (4R,5S)-dethiobiotin + ADP + phosphate + 3 H(+)</text>
        <dbReference type="Rhea" id="RHEA:15805"/>
        <dbReference type="ChEBI" id="CHEBI:15378"/>
        <dbReference type="ChEBI" id="CHEBI:16526"/>
        <dbReference type="ChEBI" id="CHEBI:30616"/>
        <dbReference type="ChEBI" id="CHEBI:43474"/>
        <dbReference type="ChEBI" id="CHEBI:149469"/>
        <dbReference type="ChEBI" id="CHEBI:149473"/>
        <dbReference type="ChEBI" id="CHEBI:456216"/>
        <dbReference type="EC" id="6.3.3.3"/>
    </reaction>
</comment>
<evidence type="ECO:0000256" key="7">
    <source>
        <dbReference type="ARBA" id="ARBA00022842"/>
    </source>
</evidence>
<reference evidence="10 11" key="1">
    <citation type="submission" date="2023-11" db="EMBL/GenBank/DDBJ databases">
        <title>MicrobeMod: A computational toolkit for identifying prokaryotic methylation and restriction-modification with nanopore sequencing.</title>
        <authorList>
            <person name="Crits-Christoph A."/>
            <person name="Kang S.C."/>
            <person name="Lee H."/>
            <person name="Ostrov N."/>
        </authorList>
    </citation>
    <scope>NUCLEOTIDE SEQUENCE [LARGE SCALE GENOMIC DNA]</scope>
    <source>
        <strain evidence="10 11">ATCC 49870</strain>
    </source>
</reference>
<dbReference type="HAMAP" id="MF_00336">
    <property type="entry name" value="BioD"/>
    <property type="match status" value="1"/>
</dbReference>
<comment type="cofactor">
    <cofactor evidence="9">
        <name>Mg(2+)</name>
        <dbReference type="ChEBI" id="CHEBI:18420"/>
    </cofactor>
</comment>
<name>A0ABZ0YXU9_9GAMM</name>
<feature type="binding site" evidence="9">
    <location>
        <position position="66"/>
    </location>
    <ligand>
        <name>Mg(2+)</name>
        <dbReference type="ChEBI" id="CHEBI:18420"/>
    </ligand>
</feature>
<keyword evidence="1 9" id="KW-0963">Cytoplasm</keyword>
<evidence type="ECO:0000256" key="5">
    <source>
        <dbReference type="ARBA" id="ARBA00022756"/>
    </source>
</evidence>
<dbReference type="GO" id="GO:0004141">
    <property type="term" value="F:dethiobiotin synthase activity"/>
    <property type="evidence" value="ECO:0007669"/>
    <property type="project" value="UniProtKB-EC"/>
</dbReference>
<feature type="binding site" evidence="9">
    <location>
        <begin position="131"/>
        <end position="134"/>
    </location>
    <ligand>
        <name>ATP</name>
        <dbReference type="ChEBI" id="CHEBI:30616"/>
    </ligand>
</feature>
<gene>
    <name evidence="9 10" type="primary">bioD</name>
    <name evidence="10" type="ORF">SR882_09870</name>
</gene>
<keyword evidence="11" id="KW-1185">Reference proteome</keyword>
<dbReference type="PIRSF" id="PIRSF006755">
    <property type="entry name" value="DTB_synth"/>
    <property type="match status" value="1"/>
</dbReference>